<dbReference type="Proteomes" id="UP001152876">
    <property type="component" value="Unassembled WGS sequence"/>
</dbReference>
<accession>A0A9X4NUR9</accession>
<dbReference type="AlphaFoldDB" id="A0A9X4NUR9"/>
<gene>
    <name evidence="2" type="ORF">H010_24552</name>
</gene>
<keyword evidence="3" id="KW-1185">Reference proteome</keyword>
<reference evidence="2" key="1">
    <citation type="submission" date="2013-01" db="EMBL/GenBank/DDBJ databases">
        <title>Genome draft of Hydrogenophaga taeniospiralis 2K1.</title>
        <authorList>
            <person name="Gomila M."/>
            <person name="Lalucat J."/>
        </authorList>
    </citation>
    <scope>NUCLEOTIDE SEQUENCE</scope>
    <source>
        <strain evidence="2">CCUG 15921</strain>
    </source>
</reference>
<sequence>MPDAPAASPTAGEARADGAPAPEPPEDRAPVKAAPGFRNQLEASARGNGQRPLTRATVRHGLTP</sequence>
<protein>
    <submittedName>
        <fullName evidence="2">Uncharacterized protein</fullName>
    </submittedName>
</protein>
<evidence type="ECO:0000256" key="1">
    <source>
        <dbReference type="SAM" id="MobiDB-lite"/>
    </source>
</evidence>
<proteinExistence type="predicted"/>
<name>A0A9X4NUR9_9BURK</name>
<comment type="caution">
    <text evidence="2">The sequence shown here is derived from an EMBL/GenBank/DDBJ whole genome shotgun (WGS) entry which is preliminary data.</text>
</comment>
<evidence type="ECO:0000313" key="3">
    <source>
        <dbReference type="Proteomes" id="UP001152876"/>
    </source>
</evidence>
<organism evidence="2 3">
    <name type="scientific">Hydrogenophaga taeniospiralis CCUG 15921</name>
    <dbReference type="NCBI Taxonomy" id="1281780"/>
    <lineage>
        <taxon>Bacteria</taxon>
        <taxon>Pseudomonadati</taxon>
        <taxon>Pseudomonadota</taxon>
        <taxon>Betaproteobacteria</taxon>
        <taxon>Burkholderiales</taxon>
        <taxon>Comamonadaceae</taxon>
        <taxon>Hydrogenophaga</taxon>
    </lineage>
</organism>
<evidence type="ECO:0000313" key="2">
    <source>
        <dbReference type="EMBL" id="MDG5978445.1"/>
    </source>
</evidence>
<feature type="region of interest" description="Disordered" evidence="1">
    <location>
        <begin position="1"/>
        <end position="64"/>
    </location>
</feature>
<feature type="compositionally biased region" description="Low complexity" evidence="1">
    <location>
        <begin position="11"/>
        <end position="20"/>
    </location>
</feature>
<dbReference type="EMBL" id="AOGK01000040">
    <property type="protein sequence ID" value="MDG5978445.1"/>
    <property type="molecule type" value="Genomic_DNA"/>
</dbReference>